<gene>
    <name evidence="1" type="ORF">ACFOD3_16840</name>
</gene>
<dbReference type="Proteomes" id="UP001595420">
    <property type="component" value="Unassembled WGS sequence"/>
</dbReference>
<proteinExistence type="predicted"/>
<name>A0ABV7BXX3_9PROT</name>
<keyword evidence="2" id="KW-1185">Reference proteome</keyword>
<protein>
    <submittedName>
        <fullName evidence="1">Uncharacterized protein</fullName>
    </submittedName>
</protein>
<reference evidence="2" key="1">
    <citation type="journal article" date="2019" name="Int. J. Syst. Evol. Microbiol.">
        <title>The Global Catalogue of Microorganisms (GCM) 10K type strain sequencing project: providing services to taxonomists for standard genome sequencing and annotation.</title>
        <authorList>
            <consortium name="The Broad Institute Genomics Platform"/>
            <consortium name="The Broad Institute Genome Sequencing Center for Infectious Disease"/>
            <person name="Wu L."/>
            <person name="Ma J."/>
        </authorList>
    </citation>
    <scope>NUCLEOTIDE SEQUENCE [LARGE SCALE GENOMIC DNA]</scope>
    <source>
        <strain evidence="2">CGMCC 1.16855</strain>
    </source>
</reference>
<accession>A0ABV7BXX3</accession>
<evidence type="ECO:0000313" key="1">
    <source>
        <dbReference type="EMBL" id="MFC3001576.1"/>
    </source>
</evidence>
<organism evidence="1 2">
    <name type="scientific">Falsiroseomonas tokyonensis</name>
    <dbReference type="NCBI Taxonomy" id="430521"/>
    <lineage>
        <taxon>Bacteria</taxon>
        <taxon>Pseudomonadati</taxon>
        <taxon>Pseudomonadota</taxon>
        <taxon>Alphaproteobacteria</taxon>
        <taxon>Acetobacterales</taxon>
        <taxon>Roseomonadaceae</taxon>
        <taxon>Falsiroseomonas</taxon>
    </lineage>
</organism>
<evidence type="ECO:0000313" key="2">
    <source>
        <dbReference type="Proteomes" id="UP001595420"/>
    </source>
</evidence>
<dbReference type="RefSeq" id="WP_216837666.1">
    <property type="nucleotide sequence ID" value="NZ_JAFNJS010000005.1"/>
</dbReference>
<dbReference type="EMBL" id="JBHRSB010000005">
    <property type="protein sequence ID" value="MFC3001576.1"/>
    <property type="molecule type" value="Genomic_DNA"/>
</dbReference>
<comment type="caution">
    <text evidence="1">The sequence shown here is derived from an EMBL/GenBank/DDBJ whole genome shotgun (WGS) entry which is preliminary data.</text>
</comment>
<sequence>MTKRPDQHLHDAEAALEALQHRVLEALTIGITERMDARAAGDAAQDAKLTKGIDAVLATLVASIEQRVVLRRRMPARHAASKARN</sequence>